<dbReference type="GO" id="GO:0005737">
    <property type="term" value="C:cytoplasm"/>
    <property type="evidence" value="ECO:0007669"/>
    <property type="project" value="UniProtKB-SubCell"/>
</dbReference>
<evidence type="ECO:0000313" key="7">
    <source>
        <dbReference type="Ensembl" id="ENSSMAP00000052290.1"/>
    </source>
</evidence>
<dbReference type="Gene3D" id="1.20.5.1180">
    <property type="entry name" value="Geminin coiled-coil domain"/>
    <property type="match status" value="1"/>
</dbReference>
<organism evidence="7 8">
    <name type="scientific">Scophthalmus maximus</name>
    <name type="common">Turbot</name>
    <name type="synonym">Psetta maxima</name>
    <dbReference type="NCBI Taxonomy" id="52904"/>
    <lineage>
        <taxon>Eukaryota</taxon>
        <taxon>Metazoa</taxon>
        <taxon>Chordata</taxon>
        <taxon>Craniata</taxon>
        <taxon>Vertebrata</taxon>
        <taxon>Euteleostomi</taxon>
        <taxon>Actinopterygii</taxon>
        <taxon>Neopterygii</taxon>
        <taxon>Teleostei</taxon>
        <taxon>Neoteleostei</taxon>
        <taxon>Acanthomorphata</taxon>
        <taxon>Carangaria</taxon>
        <taxon>Pleuronectiformes</taxon>
        <taxon>Pleuronectoidei</taxon>
        <taxon>Scophthalmidae</taxon>
        <taxon>Scophthalmus</taxon>
    </lineage>
</organism>
<evidence type="ECO:0000256" key="1">
    <source>
        <dbReference type="ARBA" id="ARBA00004496"/>
    </source>
</evidence>
<dbReference type="GeneTree" id="ENSGT00510000047961"/>
<feature type="region of interest" description="Disordered" evidence="5">
    <location>
        <begin position="82"/>
        <end position="119"/>
    </location>
</feature>
<dbReference type="InterPro" id="IPR022008">
    <property type="entry name" value="EABR"/>
</dbReference>
<evidence type="ECO:0000256" key="5">
    <source>
        <dbReference type="SAM" id="MobiDB-lite"/>
    </source>
</evidence>
<dbReference type="PANTHER" id="PTHR31838">
    <property type="entry name" value="CENTROSOMAL PROTEIN OF 55 KDA"/>
    <property type="match status" value="1"/>
</dbReference>
<evidence type="ECO:0000256" key="4">
    <source>
        <dbReference type="SAM" id="Coils"/>
    </source>
</evidence>
<dbReference type="Ensembl" id="ENSSMAT00000063821.1">
    <property type="protein sequence ID" value="ENSSMAP00000052290.1"/>
    <property type="gene ID" value="ENSSMAG00000026439.1"/>
</dbReference>
<evidence type="ECO:0000259" key="6">
    <source>
        <dbReference type="Pfam" id="PF12180"/>
    </source>
</evidence>
<reference evidence="7" key="1">
    <citation type="submission" date="2023-05" db="EMBL/GenBank/DDBJ databases">
        <title>High-quality long-read genome of Scophthalmus maximus.</title>
        <authorList>
            <person name="Lien S."/>
            <person name="Martinez P."/>
        </authorList>
    </citation>
    <scope>NUCLEOTIDE SEQUENCE [LARGE SCALE GENOMIC DNA]</scope>
</reference>
<evidence type="ECO:0000256" key="2">
    <source>
        <dbReference type="ARBA" id="ARBA00022490"/>
    </source>
</evidence>
<dbReference type="AlphaFoldDB" id="A0A8D3CYD2"/>
<comment type="subcellular location">
    <subcellularLocation>
        <location evidence="1">Cytoplasm</location>
    </subcellularLocation>
</comment>
<gene>
    <name evidence="7" type="primary">LOC118283762</name>
</gene>
<name>A0A8D3CYD2_SCOMX</name>
<evidence type="ECO:0000256" key="3">
    <source>
        <dbReference type="ARBA" id="ARBA00023054"/>
    </source>
</evidence>
<feature type="compositionally biased region" description="Acidic residues" evidence="5">
    <location>
        <begin position="104"/>
        <end position="114"/>
    </location>
</feature>
<sequence length="384" mass="45262">MKLIFRNICEQVTEMASSKCKGFPRKKRRSEPDIVVSSLRKENAFLKKALLELSRQHSDHYKLVERLISLQSVRLENSRRLTARDEKTTLPSEPSGEGAHLVDEDSESDEEDSDTGVTELQSGLRDLCASDSFLQSPEALEKKKQWLEYDQQREVYVSSVMARILWLEQQLNEANRALSKQHNEEHSDEKKQMRQMQEYYDRLLQKAKDELEVLRQEVNVTHQNLTITQNWCQEREVELEELKQQLQNEESSRQSLPDKNKALQYRLLEERHRSANSELQQVNLLQKFMQNQQQADQEKIADLERQLRISSEDLEDARQECEHLKKQVVRVLKSQRKTEHQLSRDSPKSFNLLDESFLECPGCKTEYPASHHRELMNHIEICFD</sequence>
<feature type="coiled-coil region" evidence="4">
    <location>
        <begin position="164"/>
        <end position="334"/>
    </location>
</feature>
<dbReference type="PANTHER" id="PTHR31838:SF1">
    <property type="entry name" value="CENTROSOMAL PROTEIN OF 55 KDA"/>
    <property type="match status" value="1"/>
</dbReference>
<dbReference type="GO" id="GO:0051896">
    <property type="term" value="P:regulation of phosphatidylinositol 3-kinase/protein kinase B signal transduction"/>
    <property type="evidence" value="ECO:0007669"/>
    <property type="project" value="InterPro"/>
</dbReference>
<reference evidence="7" key="2">
    <citation type="submission" date="2025-08" db="UniProtKB">
        <authorList>
            <consortium name="Ensembl"/>
        </authorList>
    </citation>
    <scope>IDENTIFICATION</scope>
</reference>
<dbReference type="GO" id="GO:0045184">
    <property type="term" value="P:establishment of protein localization"/>
    <property type="evidence" value="ECO:0007669"/>
    <property type="project" value="TreeGrafter"/>
</dbReference>
<accession>A0A8D3CYD2</accession>
<evidence type="ECO:0000313" key="8">
    <source>
        <dbReference type="Proteomes" id="UP000694558"/>
    </source>
</evidence>
<dbReference type="InterPro" id="IPR038926">
    <property type="entry name" value="CEP55"/>
</dbReference>
<dbReference type="GO" id="GO:0000281">
    <property type="term" value="P:mitotic cytokinesis"/>
    <property type="evidence" value="ECO:0007669"/>
    <property type="project" value="InterPro"/>
</dbReference>
<keyword evidence="2" id="KW-0963">Cytoplasm</keyword>
<protein>
    <recommendedName>
        <fullName evidence="6">TSG101 and ALIX binding domain-containing protein</fullName>
    </recommendedName>
</protein>
<feature type="domain" description="TSG101 and ALIX binding" evidence="6">
    <location>
        <begin position="139"/>
        <end position="166"/>
    </location>
</feature>
<dbReference type="Pfam" id="PF12180">
    <property type="entry name" value="EABR"/>
    <property type="match status" value="1"/>
</dbReference>
<keyword evidence="3 4" id="KW-0175">Coiled coil</keyword>
<dbReference type="Proteomes" id="UP000694558">
    <property type="component" value="Chromosome 15"/>
</dbReference>
<proteinExistence type="predicted"/>
<dbReference type="GO" id="GO:0030496">
    <property type="term" value="C:midbody"/>
    <property type="evidence" value="ECO:0007669"/>
    <property type="project" value="TreeGrafter"/>
</dbReference>